<dbReference type="AlphaFoldDB" id="A0A519BK28"/>
<dbReference type="Pfam" id="PF00534">
    <property type="entry name" value="Glycos_transf_1"/>
    <property type="match status" value="1"/>
</dbReference>
<name>A0A519BK28_9DELT</name>
<evidence type="ECO:0000256" key="1">
    <source>
        <dbReference type="ARBA" id="ARBA00022679"/>
    </source>
</evidence>
<dbReference type="Gene3D" id="3.40.50.2000">
    <property type="entry name" value="Glycogen Phosphorylase B"/>
    <property type="match status" value="2"/>
</dbReference>
<comment type="caution">
    <text evidence="3">The sequence shown here is derived from an EMBL/GenBank/DDBJ whole genome shotgun (WGS) entry which is preliminary data.</text>
</comment>
<dbReference type="Proteomes" id="UP000319296">
    <property type="component" value="Unassembled WGS sequence"/>
</dbReference>
<evidence type="ECO:0000259" key="2">
    <source>
        <dbReference type="Pfam" id="PF00534"/>
    </source>
</evidence>
<dbReference type="CDD" id="cd03801">
    <property type="entry name" value="GT4_PimA-like"/>
    <property type="match status" value="1"/>
</dbReference>
<keyword evidence="1 3" id="KW-0808">Transferase</keyword>
<protein>
    <submittedName>
        <fullName evidence="3">Glycosyltransferase</fullName>
    </submittedName>
</protein>
<evidence type="ECO:0000313" key="3">
    <source>
        <dbReference type="EMBL" id="RZD17609.1"/>
    </source>
</evidence>
<proteinExistence type="predicted"/>
<dbReference type="PANTHER" id="PTHR46401:SF2">
    <property type="entry name" value="GLYCOSYLTRANSFERASE WBBK-RELATED"/>
    <property type="match status" value="1"/>
</dbReference>
<dbReference type="InterPro" id="IPR001296">
    <property type="entry name" value="Glyco_trans_1"/>
</dbReference>
<evidence type="ECO:0000313" key="4">
    <source>
        <dbReference type="Proteomes" id="UP000319296"/>
    </source>
</evidence>
<sequence length="356" mass="41447">MKSQNILLLIEVPQHQHGGTTYINNIIYSRLKNDKRFLFYIVNFSANVSEVSKFSIQKIIRNFKIIAKSWFIFFINKPVKVYLPLSATKFGIVRDFLLILPSVLFGGKKILHLHGFTYFKIYKESLLYRTILRVLDINSVYIGLCERQRLLVDSNFKKKTFVLYNTLNEDFYFKIKKKEKNKKKINLLYISNISKGKGQVDLINSVKHLNNIKLTLAGTLLNESKEFMDKFNKLIINNKDKIDYIGYADELMKMELFKKNDIFCMPSKLEEGSPVVIIEAMAHGLPIIAINKGCINEMIEGCGCIIDVFDELKFKIALEYVVSNYDILSKNCINNFNNKYKQDTFIKNFKDILTHC</sequence>
<accession>A0A519BK28</accession>
<gene>
    <name evidence="3" type="ORF">EVG15_10245</name>
</gene>
<reference evidence="3 4" key="1">
    <citation type="journal article" date="2019" name="ISME J.">
        <title>Insights into ecological role of a new deltaproteobacterial order Candidatus Acidulodesulfobacterales by metagenomics and metatranscriptomics.</title>
        <authorList>
            <person name="Tan S."/>
            <person name="Liu J."/>
            <person name="Fang Y."/>
            <person name="Hedlund B.P."/>
            <person name="Lian Z.H."/>
            <person name="Huang L.Y."/>
            <person name="Li J.T."/>
            <person name="Huang L.N."/>
            <person name="Li W.J."/>
            <person name="Jiang H.C."/>
            <person name="Dong H.L."/>
            <person name="Shu W.S."/>
        </authorList>
    </citation>
    <scope>NUCLEOTIDE SEQUENCE [LARGE SCALE GENOMIC DNA]</scope>
    <source>
        <strain evidence="3">AP1</strain>
    </source>
</reference>
<dbReference type="GO" id="GO:0016757">
    <property type="term" value="F:glycosyltransferase activity"/>
    <property type="evidence" value="ECO:0007669"/>
    <property type="project" value="InterPro"/>
</dbReference>
<dbReference type="SUPFAM" id="SSF53756">
    <property type="entry name" value="UDP-Glycosyltransferase/glycogen phosphorylase"/>
    <property type="match status" value="1"/>
</dbReference>
<organism evidence="3 4">
    <name type="scientific">Candidatus Acididesulfobacter diazotrophicus</name>
    <dbReference type="NCBI Taxonomy" id="2597226"/>
    <lineage>
        <taxon>Bacteria</taxon>
        <taxon>Deltaproteobacteria</taxon>
        <taxon>Candidatus Acidulodesulfobacterales</taxon>
        <taxon>Candidatus Acididesulfobacter</taxon>
    </lineage>
</organism>
<dbReference type="PANTHER" id="PTHR46401">
    <property type="entry name" value="GLYCOSYLTRANSFERASE WBBK-RELATED"/>
    <property type="match status" value="1"/>
</dbReference>
<feature type="domain" description="Glycosyl transferase family 1" evidence="2">
    <location>
        <begin position="174"/>
        <end position="335"/>
    </location>
</feature>
<dbReference type="EMBL" id="SGBB01000029">
    <property type="protein sequence ID" value="RZD17609.1"/>
    <property type="molecule type" value="Genomic_DNA"/>
</dbReference>